<feature type="compositionally biased region" description="Polar residues" evidence="1">
    <location>
        <begin position="1"/>
        <end position="19"/>
    </location>
</feature>
<evidence type="ECO:0000313" key="2">
    <source>
        <dbReference type="EnsemblMetazoa" id="LLOJ000058-PA"/>
    </source>
</evidence>
<reference evidence="2" key="1">
    <citation type="submission" date="2020-05" db="UniProtKB">
        <authorList>
            <consortium name="EnsemblMetazoa"/>
        </authorList>
    </citation>
    <scope>IDENTIFICATION</scope>
    <source>
        <strain evidence="2">Jacobina</strain>
    </source>
</reference>
<dbReference type="Proteomes" id="UP000092461">
    <property type="component" value="Unassembled WGS sequence"/>
</dbReference>
<protein>
    <submittedName>
        <fullName evidence="2">Uncharacterized protein</fullName>
    </submittedName>
</protein>
<proteinExistence type="predicted"/>
<dbReference type="EMBL" id="AJWK01000148">
    <property type="status" value="NOT_ANNOTATED_CDS"/>
    <property type="molecule type" value="Genomic_DNA"/>
</dbReference>
<dbReference type="AlphaFoldDB" id="A0A1B0C845"/>
<keyword evidence="3" id="KW-1185">Reference proteome</keyword>
<feature type="compositionally biased region" description="Low complexity" evidence="1">
    <location>
        <begin position="21"/>
        <end position="45"/>
    </location>
</feature>
<evidence type="ECO:0000313" key="3">
    <source>
        <dbReference type="Proteomes" id="UP000092461"/>
    </source>
</evidence>
<name>A0A1B0C845_LUTLO</name>
<dbReference type="VEuPathDB" id="VectorBase:LLOJ000058"/>
<evidence type="ECO:0000256" key="1">
    <source>
        <dbReference type="SAM" id="MobiDB-lite"/>
    </source>
</evidence>
<dbReference type="VEuPathDB" id="VectorBase:LLONM1_007772"/>
<sequence length="101" mass="11447">YSQQYSGNTNQKPQHQSTYRPAIISSSTPTTASPTPTHSSTPYAPVQSHRDAYVHQQPQQYERPAQVYTPDYEDDDVLLSQLEQEGLTPYSQGTREGIRYV</sequence>
<accession>A0A1B0C845</accession>
<dbReference type="EnsemblMetazoa" id="LLOJ000058-RA">
    <property type="protein sequence ID" value="LLOJ000058-PA"/>
    <property type="gene ID" value="LLOJ000058"/>
</dbReference>
<organism evidence="2 3">
    <name type="scientific">Lutzomyia longipalpis</name>
    <name type="common">Sand fly</name>
    <dbReference type="NCBI Taxonomy" id="7200"/>
    <lineage>
        <taxon>Eukaryota</taxon>
        <taxon>Metazoa</taxon>
        <taxon>Ecdysozoa</taxon>
        <taxon>Arthropoda</taxon>
        <taxon>Hexapoda</taxon>
        <taxon>Insecta</taxon>
        <taxon>Pterygota</taxon>
        <taxon>Neoptera</taxon>
        <taxon>Endopterygota</taxon>
        <taxon>Diptera</taxon>
        <taxon>Nematocera</taxon>
        <taxon>Psychodoidea</taxon>
        <taxon>Psychodidae</taxon>
        <taxon>Lutzomyia</taxon>
        <taxon>Lutzomyia</taxon>
    </lineage>
</organism>
<feature type="region of interest" description="Disordered" evidence="1">
    <location>
        <begin position="1"/>
        <end position="50"/>
    </location>
</feature>